<dbReference type="Proteomes" id="UP000634179">
    <property type="component" value="Unassembled WGS sequence"/>
</dbReference>
<evidence type="ECO:0000256" key="1">
    <source>
        <dbReference type="ARBA" id="ARBA00001946"/>
    </source>
</evidence>
<evidence type="ECO:0000256" key="3">
    <source>
        <dbReference type="ARBA" id="ARBA00022842"/>
    </source>
</evidence>
<dbReference type="PANTHER" id="PTHR43046:SF12">
    <property type="entry name" value="GDP-MANNOSE MANNOSYL HYDROLASE"/>
    <property type="match status" value="1"/>
</dbReference>
<dbReference type="PROSITE" id="PS51462">
    <property type="entry name" value="NUDIX"/>
    <property type="match status" value="1"/>
</dbReference>
<evidence type="ECO:0000256" key="2">
    <source>
        <dbReference type="ARBA" id="ARBA00022801"/>
    </source>
</evidence>
<dbReference type="PROSITE" id="PS00893">
    <property type="entry name" value="NUDIX_BOX"/>
    <property type="match status" value="1"/>
</dbReference>
<evidence type="ECO:0000256" key="4">
    <source>
        <dbReference type="RuleBase" id="RU003476"/>
    </source>
</evidence>
<dbReference type="RefSeq" id="WP_049408006.1">
    <property type="nucleotide sequence ID" value="NZ_JANKBX010000013.1"/>
</dbReference>
<dbReference type="PRINTS" id="PR00502">
    <property type="entry name" value="NUDIXFAMILY"/>
</dbReference>
<evidence type="ECO:0000259" key="5">
    <source>
        <dbReference type="PROSITE" id="PS51462"/>
    </source>
</evidence>
<dbReference type="AlphaFoldDB" id="A0AA40Y8X9"/>
<dbReference type="Pfam" id="PF00293">
    <property type="entry name" value="NUDIX"/>
    <property type="match status" value="1"/>
</dbReference>
<dbReference type="EMBL" id="JADUOV010000011">
    <property type="protein sequence ID" value="MBH1791266.1"/>
    <property type="molecule type" value="Genomic_DNA"/>
</dbReference>
<dbReference type="CDD" id="cd04685">
    <property type="entry name" value="NUDIX_Hydrolase"/>
    <property type="match status" value="1"/>
</dbReference>
<comment type="cofactor">
    <cofactor evidence="1">
        <name>Mg(2+)</name>
        <dbReference type="ChEBI" id="CHEBI:18420"/>
    </cofactor>
</comment>
<dbReference type="GO" id="GO:0016787">
    <property type="term" value="F:hydrolase activity"/>
    <property type="evidence" value="ECO:0007669"/>
    <property type="project" value="UniProtKB-KW"/>
</dbReference>
<evidence type="ECO:0000313" key="7">
    <source>
        <dbReference type="Proteomes" id="UP000634179"/>
    </source>
</evidence>
<dbReference type="PANTHER" id="PTHR43046">
    <property type="entry name" value="GDP-MANNOSE MANNOSYL HYDROLASE"/>
    <property type="match status" value="1"/>
</dbReference>
<reference evidence="6" key="1">
    <citation type="submission" date="2020-11" db="EMBL/GenBank/DDBJ databases">
        <title>Enhanced detection system for hospital associated transmission using whole genome sequencing surveillance.</title>
        <authorList>
            <person name="Harrison L.H."/>
            <person name="Van Tyne D."/>
            <person name="Marsh J.W."/>
            <person name="Griffith M.P."/>
            <person name="Snyder D.J."/>
            <person name="Cooper V.S."/>
            <person name="Mustapha M."/>
        </authorList>
    </citation>
    <scope>NUCLEOTIDE SEQUENCE</scope>
    <source>
        <strain evidence="6">STEN00053</strain>
    </source>
</reference>
<dbReference type="SUPFAM" id="SSF55811">
    <property type="entry name" value="Nudix"/>
    <property type="match status" value="1"/>
</dbReference>
<dbReference type="InterPro" id="IPR020476">
    <property type="entry name" value="Nudix_hydrolase"/>
</dbReference>
<comment type="similarity">
    <text evidence="4">Belongs to the Nudix hydrolase family.</text>
</comment>
<comment type="caution">
    <text evidence="6">The sequence shown here is derived from an EMBL/GenBank/DDBJ whole genome shotgun (WGS) entry which is preliminary data.</text>
</comment>
<dbReference type="Gene3D" id="3.90.79.10">
    <property type="entry name" value="Nucleoside Triphosphate Pyrophosphohydrolase"/>
    <property type="match status" value="1"/>
</dbReference>
<proteinExistence type="inferred from homology"/>
<gene>
    <name evidence="6" type="ORF">I5V89_15430</name>
</gene>
<evidence type="ECO:0000313" key="6">
    <source>
        <dbReference type="EMBL" id="MBH1791266.1"/>
    </source>
</evidence>
<keyword evidence="3" id="KW-0460">Magnesium</keyword>
<protein>
    <submittedName>
        <fullName evidence="6">NUDIX domain-containing protein</fullName>
    </submittedName>
</protein>
<name>A0AA40Y8X9_STEMA</name>
<accession>A0AA40Y8X9</accession>
<dbReference type="InterPro" id="IPR015797">
    <property type="entry name" value="NUDIX_hydrolase-like_dom_sf"/>
</dbReference>
<keyword evidence="2 4" id="KW-0378">Hydrolase</keyword>
<dbReference type="InterPro" id="IPR000086">
    <property type="entry name" value="NUDIX_hydrolase_dom"/>
</dbReference>
<dbReference type="InterPro" id="IPR020084">
    <property type="entry name" value="NUDIX_hydrolase_CS"/>
</dbReference>
<sequence length="144" mass="16925">MEIRRSARLVIVAEDAVLLFRYHDEHHAPFWATPGGELLPGEGYADAARRELREETGLDLPIGVRLEKRDAIYAVARSTPARWLEEYFLVRSPNQPDIQRDGWTEEENATIRAWKWWRVEEMREQPASLFKPEWLPDLFERVPA</sequence>
<feature type="domain" description="Nudix hydrolase" evidence="5">
    <location>
        <begin position="2"/>
        <end position="140"/>
    </location>
</feature>
<organism evidence="6 7">
    <name type="scientific">Stenotrophomonas maltophilia</name>
    <name type="common">Pseudomonas maltophilia</name>
    <name type="synonym">Xanthomonas maltophilia</name>
    <dbReference type="NCBI Taxonomy" id="40324"/>
    <lineage>
        <taxon>Bacteria</taxon>
        <taxon>Pseudomonadati</taxon>
        <taxon>Pseudomonadota</taxon>
        <taxon>Gammaproteobacteria</taxon>
        <taxon>Lysobacterales</taxon>
        <taxon>Lysobacteraceae</taxon>
        <taxon>Stenotrophomonas</taxon>
        <taxon>Stenotrophomonas maltophilia group</taxon>
    </lineage>
</organism>